<dbReference type="GO" id="GO:0005524">
    <property type="term" value="F:ATP binding"/>
    <property type="evidence" value="ECO:0007669"/>
    <property type="project" value="UniProtKB-KW"/>
</dbReference>
<evidence type="ECO:0000256" key="6">
    <source>
        <dbReference type="SAM" id="Coils"/>
    </source>
</evidence>
<organism evidence="9 10">
    <name type="scientific">Nocardia cerradoensis</name>
    <dbReference type="NCBI Taxonomy" id="85688"/>
    <lineage>
        <taxon>Bacteria</taxon>
        <taxon>Bacillati</taxon>
        <taxon>Actinomycetota</taxon>
        <taxon>Actinomycetes</taxon>
        <taxon>Mycobacteriales</taxon>
        <taxon>Nocardiaceae</taxon>
        <taxon>Nocardia</taxon>
    </lineage>
</organism>
<proteinExistence type="inferred from homology"/>
<feature type="compositionally biased region" description="Polar residues" evidence="7">
    <location>
        <begin position="945"/>
        <end position="962"/>
    </location>
</feature>
<dbReference type="InterPro" id="IPR043764">
    <property type="entry name" value="DUF5710"/>
</dbReference>
<evidence type="ECO:0000256" key="3">
    <source>
        <dbReference type="ARBA" id="ARBA00022801"/>
    </source>
</evidence>
<dbReference type="InterPro" id="IPR041679">
    <property type="entry name" value="DNA2/NAM7-like_C"/>
</dbReference>
<dbReference type="SUPFAM" id="SSF56024">
    <property type="entry name" value="Phospholipase D/nuclease"/>
    <property type="match status" value="1"/>
</dbReference>
<dbReference type="InterPro" id="IPR047187">
    <property type="entry name" value="SF1_C_Upf1"/>
</dbReference>
<protein>
    <submittedName>
        <fullName evidence="9">ATP-dependent RecD-like DNA helicase</fullName>
        <ecNumber evidence="9">3.6.4.12</ecNumber>
    </submittedName>
</protein>
<dbReference type="EMBL" id="NGAF01000049">
    <property type="protein sequence ID" value="OXR39956.1"/>
    <property type="molecule type" value="Genomic_DNA"/>
</dbReference>
<dbReference type="Pfam" id="PF13091">
    <property type="entry name" value="PLDc_2"/>
    <property type="match status" value="1"/>
</dbReference>
<dbReference type="Gene3D" id="3.40.50.300">
    <property type="entry name" value="P-loop containing nucleotide triphosphate hydrolases"/>
    <property type="match status" value="2"/>
</dbReference>
<dbReference type="InterPro" id="IPR041677">
    <property type="entry name" value="DNA2/NAM7_AAA_11"/>
</dbReference>
<dbReference type="EC" id="3.6.4.12" evidence="9"/>
<dbReference type="InterPro" id="IPR027417">
    <property type="entry name" value="P-loop_NTPase"/>
</dbReference>
<comment type="caution">
    <text evidence="9">The sequence shown here is derived from an EMBL/GenBank/DDBJ whole genome shotgun (WGS) entry which is preliminary data.</text>
</comment>
<dbReference type="GO" id="GO:0006793">
    <property type="term" value="P:phosphorus metabolic process"/>
    <property type="evidence" value="ECO:0007669"/>
    <property type="project" value="UniProtKB-ARBA"/>
</dbReference>
<evidence type="ECO:0000256" key="1">
    <source>
        <dbReference type="ARBA" id="ARBA00007913"/>
    </source>
</evidence>
<dbReference type="Pfam" id="PF18974">
    <property type="entry name" value="DUF5710"/>
    <property type="match status" value="1"/>
</dbReference>
<dbReference type="Proteomes" id="UP000215506">
    <property type="component" value="Unassembled WGS sequence"/>
</dbReference>
<dbReference type="CDD" id="cd09126">
    <property type="entry name" value="PLDc_C_DEXD_like"/>
    <property type="match status" value="1"/>
</dbReference>
<sequence length="1029" mass="114892">MSESKRPFPIDELLRAVELEVVTARRSEPRDGVKVSLSAGRVVSSAAERYEYLFTCKKWHRSLDTAAVLVRPSTSRGSWMPAEAARLPDGTVRLVTAESLGTVPLNVQLREDDSTGFTRAIERLESAADDDALHLETAGWVVGRGEPRSGIDDNPSRWVANWPALKLNSRQRIAVQRSLASEVLFLWGPPGTGKTDVVGHVVEGNFRQGRTVLFLAPTKVAVDQALERICDLLNNEAGFSDGLIQRAGDIEVGTLRARYGSSIDPEQVIDRVTVELDEAIAQSTEAWTRAQTQLRLYDDAGSLLERLHNARSAKKDAELERIRAGQDYRKADADAQKFQEKLIRVTPPRGMFADRKEGRIAALRRDLADAEGQRQRAAQQRQAAEDAIAQSAGEIDKAEHELAAVTSILENIEPHPTLVDRAEGLRKQLDELNQQRAKIRQAVRGRCRIMGTTIAKAIQSRRLLDRIDVVVIDEAGMVDLPSAWLAAALARERVVIAGDFRQLPAVTKADSDRKASDDDRAHARMWSSRDPFRASGLVTESGTVRDDPRLVALDTQYRMREPICDLVNAVAYPDAPLRTGRNNTSRIPANPLVETPMILIDTSRQRIPNRQNQSNTVHEAVIHELIRGLQYEGVLPGRKWQESEVAHGSRPTDRLAVITPYRKQVKALQSSVKYRFGTDYDALVDTIHRFQGSQRPIVIFDTAAGAGSDPGYFYTGSGLSSQTCRLLNVALSRAQDHLIVVADVDHLRQHLPAHSEARVMIEHLENHAQVLSADQLVPIREAAQLSELSEEELRRPAFFPADEVEKAVEWDIARAVTSVELYCPFLDPVPVNKWSKRLGERAGAGVRVVVYTRSVEEQRDPPAAERHRARIEQLRSAGCAVDFRERMHEKVLIIDREILWHGSLNLLANSGPTDLMMRFTDPGACERVGTVIERARKDRAARNFTAPSNSDFGQQTLRTPVTSGGAGPDEREVVPGTVVNGRLYLAVGYDEKDEAKRLLRARWDRTNKLWYVDSERVTREQARRWLPQS</sequence>
<keyword evidence="3 9" id="KW-0378">Hydrolase</keyword>
<dbReference type="Pfam" id="PF13086">
    <property type="entry name" value="AAA_11"/>
    <property type="match status" value="1"/>
</dbReference>
<dbReference type="CDD" id="cd18808">
    <property type="entry name" value="SF1_C_Upf1"/>
    <property type="match status" value="1"/>
</dbReference>
<dbReference type="Gene3D" id="3.30.870.10">
    <property type="entry name" value="Endonuclease Chain A"/>
    <property type="match status" value="1"/>
</dbReference>
<evidence type="ECO:0000256" key="4">
    <source>
        <dbReference type="ARBA" id="ARBA00022806"/>
    </source>
</evidence>
<dbReference type="AlphaFoldDB" id="A0A231GTL3"/>
<keyword evidence="4 9" id="KW-0347">Helicase</keyword>
<keyword evidence="6" id="KW-0175">Coiled coil</keyword>
<keyword evidence="2" id="KW-0547">Nucleotide-binding</keyword>
<dbReference type="InterPro" id="IPR001736">
    <property type="entry name" value="PLipase_D/transphosphatidylase"/>
</dbReference>
<comment type="similarity">
    <text evidence="1">Belongs to the DNA2/NAM7 helicase family.</text>
</comment>
<dbReference type="RefSeq" id="WP_083904372.1">
    <property type="nucleotide sequence ID" value="NZ_JAAXOR010000002.1"/>
</dbReference>
<dbReference type="SUPFAM" id="SSF52540">
    <property type="entry name" value="P-loop containing nucleoside triphosphate hydrolases"/>
    <property type="match status" value="1"/>
</dbReference>
<evidence type="ECO:0000259" key="8">
    <source>
        <dbReference type="PROSITE" id="PS50035"/>
    </source>
</evidence>
<keyword evidence="5" id="KW-0067">ATP-binding</keyword>
<dbReference type="InterPro" id="IPR050534">
    <property type="entry name" value="Coronavir_polyprotein_1ab"/>
</dbReference>
<dbReference type="Pfam" id="PF13087">
    <property type="entry name" value="AAA_12"/>
    <property type="match status" value="1"/>
</dbReference>
<dbReference type="GO" id="GO:0016787">
    <property type="term" value="F:hydrolase activity"/>
    <property type="evidence" value="ECO:0007669"/>
    <property type="project" value="UniProtKB-KW"/>
</dbReference>
<evidence type="ECO:0000256" key="5">
    <source>
        <dbReference type="ARBA" id="ARBA00022840"/>
    </source>
</evidence>
<dbReference type="InterPro" id="IPR014001">
    <property type="entry name" value="Helicase_ATP-bd"/>
</dbReference>
<dbReference type="PANTHER" id="PTHR43788">
    <property type="entry name" value="DNA2/NAM7 HELICASE FAMILY MEMBER"/>
    <property type="match status" value="1"/>
</dbReference>
<reference evidence="9 10" key="1">
    <citation type="submission" date="2017-07" db="EMBL/GenBank/DDBJ databases">
        <title>First draft Genome Sequence of Nocardia cerradoensis isolated from human infection.</title>
        <authorList>
            <person name="Carrasco G."/>
        </authorList>
    </citation>
    <scope>NUCLEOTIDE SEQUENCE [LARGE SCALE GENOMIC DNA]</scope>
    <source>
        <strain evidence="9 10">CNM20130759</strain>
    </source>
</reference>
<feature type="domain" description="PLD phosphodiesterase" evidence="8">
    <location>
        <begin position="883"/>
        <end position="910"/>
    </location>
</feature>
<evidence type="ECO:0000256" key="7">
    <source>
        <dbReference type="SAM" id="MobiDB-lite"/>
    </source>
</evidence>
<evidence type="ECO:0000256" key="2">
    <source>
        <dbReference type="ARBA" id="ARBA00022741"/>
    </source>
</evidence>
<keyword evidence="10" id="KW-1185">Reference proteome</keyword>
<dbReference type="PANTHER" id="PTHR43788:SF8">
    <property type="entry name" value="DNA-BINDING PROTEIN SMUBP-2"/>
    <property type="match status" value="1"/>
</dbReference>
<evidence type="ECO:0000313" key="10">
    <source>
        <dbReference type="Proteomes" id="UP000215506"/>
    </source>
</evidence>
<dbReference type="PROSITE" id="PS50035">
    <property type="entry name" value="PLD"/>
    <property type="match status" value="1"/>
</dbReference>
<dbReference type="GO" id="GO:0043139">
    <property type="term" value="F:5'-3' DNA helicase activity"/>
    <property type="evidence" value="ECO:0007669"/>
    <property type="project" value="TreeGrafter"/>
</dbReference>
<evidence type="ECO:0000313" key="9">
    <source>
        <dbReference type="EMBL" id="OXR39956.1"/>
    </source>
</evidence>
<dbReference type="InterPro" id="IPR025202">
    <property type="entry name" value="PLD-like_dom"/>
</dbReference>
<dbReference type="SMART" id="SM00487">
    <property type="entry name" value="DEXDc"/>
    <property type="match status" value="1"/>
</dbReference>
<name>A0A231GTL3_9NOCA</name>
<feature type="coiled-coil region" evidence="6">
    <location>
        <begin position="353"/>
        <end position="442"/>
    </location>
</feature>
<accession>A0A231GTL3</accession>
<feature type="region of interest" description="Disordered" evidence="7">
    <location>
        <begin position="944"/>
        <end position="970"/>
    </location>
</feature>
<gene>
    <name evidence="9" type="primary">recD2</name>
    <name evidence="9" type="ORF">B7C42_07963</name>
</gene>